<sequence>MTLFQTDHKNKAFIITIAGFAGAEGAALFVEGLKKEVSKIDVKAFTLIADGTNMKTFKPEILPILEKSYQLYMSLGFKKVLVVSPASVTPRLQIKRVAKNVHFSGEFIGNLRDALTESAEA</sequence>
<dbReference type="AlphaFoldDB" id="A0A974S0N2"/>
<name>A0A974S0N2_PERPY</name>
<evidence type="ECO:0000313" key="2">
    <source>
        <dbReference type="EMBL" id="QQT00538.1"/>
    </source>
</evidence>
<proteinExistence type="predicted"/>
<keyword evidence="1" id="KW-1133">Transmembrane helix</keyword>
<dbReference type="EMBL" id="CP068053">
    <property type="protein sequence ID" value="QQT00538.1"/>
    <property type="molecule type" value="Genomic_DNA"/>
</dbReference>
<evidence type="ECO:0000256" key="1">
    <source>
        <dbReference type="SAM" id="Phobius"/>
    </source>
</evidence>
<feature type="transmembrane region" description="Helical" evidence="1">
    <location>
        <begin position="12"/>
        <end position="30"/>
    </location>
</feature>
<dbReference type="RefSeq" id="WP_040376569.1">
    <property type="nucleotide sequence ID" value="NZ_CP068053.1"/>
</dbReference>
<keyword evidence="3" id="KW-1185">Reference proteome</keyword>
<protein>
    <submittedName>
        <fullName evidence="2">Uncharacterized protein</fullName>
    </submittedName>
</protein>
<dbReference type="Proteomes" id="UP000595254">
    <property type="component" value="Chromosome"/>
</dbReference>
<gene>
    <name evidence="2" type="ORF">I6J18_00895</name>
</gene>
<reference evidence="2 3" key="1">
    <citation type="submission" date="2021-01" db="EMBL/GenBank/DDBJ databases">
        <title>FDA dAtabase for Regulatory Grade micrObial Sequences (FDA-ARGOS): Supporting development and validation of Infectious Disease Dx tests.</title>
        <authorList>
            <person name="Nelson B."/>
            <person name="Plummer A."/>
            <person name="Tallon L."/>
            <person name="Sadzewicz L."/>
            <person name="Zhao X."/>
            <person name="Boylan J."/>
            <person name="Ott S."/>
            <person name="Bowen H."/>
            <person name="Vavikolanu K."/>
            <person name="Mehta A."/>
            <person name="Aluvathingal J."/>
            <person name="Nadendla S."/>
            <person name="Myers T."/>
            <person name="Yan Y."/>
            <person name="Sichtig H."/>
        </authorList>
    </citation>
    <scope>NUCLEOTIDE SEQUENCE [LARGE SCALE GENOMIC DNA]</scope>
    <source>
        <strain evidence="2 3">FDAARGOS_1161</strain>
    </source>
</reference>
<evidence type="ECO:0000313" key="3">
    <source>
        <dbReference type="Proteomes" id="UP000595254"/>
    </source>
</evidence>
<dbReference type="KEGG" id="ppsr:I6J18_00895"/>
<accession>A0A974S0N2</accession>
<keyword evidence="1" id="KW-0472">Membrane</keyword>
<keyword evidence="1" id="KW-0812">Transmembrane</keyword>
<organism evidence="2 3">
    <name type="scientific">Peribacillus psychrosaccharolyticus</name>
    <name type="common">Bacillus psychrosaccharolyticus</name>
    <dbReference type="NCBI Taxonomy" id="1407"/>
    <lineage>
        <taxon>Bacteria</taxon>
        <taxon>Bacillati</taxon>
        <taxon>Bacillota</taxon>
        <taxon>Bacilli</taxon>
        <taxon>Bacillales</taxon>
        <taxon>Bacillaceae</taxon>
        <taxon>Peribacillus</taxon>
    </lineage>
</organism>